<name>A0A511DPF4_9PSEU</name>
<feature type="transmembrane region" description="Helical" evidence="1">
    <location>
        <begin position="146"/>
        <end position="168"/>
    </location>
</feature>
<dbReference type="InterPro" id="IPR013830">
    <property type="entry name" value="SGNH_hydro"/>
</dbReference>
<dbReference type="Gene3D" id="3.40.50.1110">
    <property type="entry name" value="SGNH hydrolase"/>
    <property type="match status" value="1"/>
</dbReference>
<dbReference type="AlphaFoldDB" id="A0A511DPF4"/>
<dbReference type="Pfam" id="PF13472">
    <property type="entry name" value="Lipase_GDSL_2"/>
    <property type="match status" value="1"/>
</dbReference>
<feature type="transmembrane region" description="Helical" evidence="1">
    <location>
        <begin position="204"/>
        <end position="225"/>
    </location>
</feature>
<protein>
    <recommendedName>
        <fullName evidence="2">SGNH hydrolase-type esterase domain-containing protein</fullName>
    </recommendedName>
</protein>
<proteinExistence type="predicted"/>
<evidence type="ECO:0000313" key="4">
    <source>
        <dbReference type="Proteomes" id="UP000321685"/>
    </source>
</evidence>
<organism evidence="3 4">
    <name type="scientific">Pseudonocardia sulfidoxydans NBRC 16205</name>
    <dbReference type="NCBI Taxonomy" id="1223511"/>
    <lineage>
        <taxon>Bacteria</taxon>
        <taxon>Bacillati</taxon>
        <taxon>Actinomycetota</taxon>
        <taxon>Actinomycetes</taxon>
        <taxon>Pseudonocardiales</taxon>
        <taxon>Pseudonocardiaceae</taxon>
        <taxon>Pseudonocardia</taxon>
    </lineage>
</organism>
<reference evidence="3 4" key="1">
    <citation type="submission" date="2019-07" db="EMBL/GenBank/DDBJ databases">
        <title>Whole genome shotgun sequence of Pseudonocardia sulfidoxydans NBRC 16205.</title>
        <authorList>
            <person name="Hosoyama A."/>
            <person name="Uohara A."/>
            <person name="Ohji S."/>
            <person name="Ichikawa N."/>
        </authorList>
    </citation>
    <scope>NUCLEOTIDE SEQUENCE [LARGE SCALE GENOMIC DNA]</scope>
    <source>
        <strain evidence="3 4">NBRC 16205</strain>
    </source>
</reference>
<comment type="caution">
    <text evidence="3">The sequence shown here is derived from an EMBL/GenBank/DDBJ whole genome shotgun (WGS) entry which is preliminary data.</text>
</comment>
<feature type="domain" description="SGNH hydrolase-type esterase" evidence="2">
    <location>
        <begin position="260"/>
        <end position="501"/>
    </location>
</feature>
<dbReference type="EMBL" id="BJVJ01000106">
    <property type="protein sequence ID" value="GEL26700.1"/>
    <property type="molecule type" value="Genomic_DNA"/>
</dbReference>
<dbReference type="RefSeq" id="WP_147115223.1">
    <property type="nucleotide sequence ID" value="NZ_BJVJ01000106.1"/>
</dbReference>
<accession>A0A511DPF4</accession>
<dbReference type="Proteomes" id="UP000321685">
    <property type="component" value="Unassembled WGS sequence"/>
</dbReference>
<keyword evidence="1" id="KW-1133">Transmembrane helix</keyword>
<evidence type="ECO:0000313" key="3">
    <source>
        <dbReference type="EMBL" id="GEL26700.1"/>
    </source>
</evidence>
<evidence type="ECO:0000256" key="1">
    <source>
        <dbReference type="SAM" id="Phobius"/>
    </source>
</evidence>
<dbReference type="SUPFAM" id="SSF52266">
    <property type="entry name" value="SGNH hydrolase"/>
    <property type="match status" value="1"/>
</dbReference>
<dbReference type="OrthoDB" id="5503950at2"/>
<keyword evidence="4" id="KW-1185">Reference proteome</keyword>
<evidence type="ECO:0000259" key="2">
    <source>
        <dbReference type="Pfam" id="PF13472"/>
    </source>
</evidence>
<sequence length="518" mass="54094">MAQTTESSEQRTRTAATATRRRRMLPALWRELRSWPTLLVLAVCLLGGLPATIALTPAQDVTVLGQHVELGARTPTPSVSGPAQLVQIGNTRLDIAPLQVWGPMRPQITLGPVQRNAAAAQVLDPDRTVAARAHAADTLTSGFVRWYGWGAVGLVGVCVAICAVAGCVRTLALLRRESRSADNGHVTVADLWHRGAGTVGRTTVLALTASLLAWAVCGVLAYSGATRGLSDVRSLTQLVGSYHLSPSPEGPTVFGYTGAVIGDSRAARVGGPPVPDATPEDTACERSADSLAAELTLVTGAPVRNLACSGASISQGLRGPQARGGDTTVPAQVGLLKQIAGLQYVVVAIGPNDLGWSDFLAYCYGVPDCADRFTAGEFDYRLAAFDRDYGDLLQDLTTLPGNPQIVIMTSYDVFAPGREPGDCADAHGPEGVPGLDAAKTELMHERNQALNDVLRAGAAKYDLTVVEPPLAPLCSAPASDGLGADLQGLGDRYPFHPTGVGSLRVAAATARLLDHEPS</sequence>
<keyword evidence="1" id="KW-0812">Transmembrane</keyword>
<gene>
    <name evidence="3" type="ORF">PSU4_56540</name>
</gene>
<keyword evidence="1" id="KW-0472">Membrane</keyword>
<dbReference type="InterPro" id="IPR036514">
    <property type="entry name" value="SGNH_hydro_sf"/>
</dbReference>